<reference evidence="1" key="1">
    <citation type="submission" date="2024-09" db="EMBL/GenBank/DDBJ databases">
        <title>Black Yeasts Isolated from many extreme environments.</title>
        <authorList>
            <person name="Coleine C."/>
            <person name="Stajich J.E."/>
            <person name="Selbmann L."/>
        </authorList>
    </citation>
    <scope>NUCLEOTIDE SEQUENCE</scope>
    <source>
        <strain evidence="1">CCFEE 5737</strain>
    </source>
</reference>
<keyword evidence="2" id="KW-1185">Reference proteome</keyword>
<proteinExistence type="predicted"/>
<name>A0ACC3DSF1_9PEZI</name>
<sequence length="331" mass="35965">MAEFSKHPFQLSVKEIADSLQTSQESGLSSPQVNENKTKYGENKLEGEGGVKWYAVLLKQVSNAMILVLILAMALSYGVQDFIEGGVITAVILLNISIGFYQEFNAEKKMDALRALSSPIASVLRNGNIESVPSPEVVPGDIVIIKTGDTIPADLRLFDVMNLECDEKILTGEAVPVAKDIDIDFSDRQELETGVGDRLNMAYSSSTVTRGRGRGVVVFTGMQTEIGRIAASMQGKKRKEGRSMSRKKHGNLQPAKGAALRIWDGIGKFLGLTEGTPLQIKLSKLAYLLFGLAILLALIVFGANRFVVTNETAIYAISTGEYILRPSFTQS</sequence>
<accession>A0ACC3DSF1</accession>
<evidence type="ECO:0000313" key="1">
    <source>
        <dbReference type="EMBL" id="KAK3079631.1"/>
    </source>
</evidence>
<comment type="caution">
    <text evidence="1">The sequence shown here is derived from an EMBL/GenBank/DDBJ whole genome shotgun (WGS) entry which is preliminary data.</text>
</comment>
<organism evidence="1 2">
    <name type="scientific">Coniosporium uncinatum</name>
    <dbReference type="NCBI Taxonomy" id="93489"/>
    <lineage>
        <taxon>Eukaryota</taxon>
        <taxon>Fungi</taxon>
        <taxon>Dikarya</taxon>
        <taxon>Ascomycota</taxon>
        <taxon>Pezizomycotina</taxon>
        <taxon>Dothideomycetes</taxon>
        <taxon>Dothideomycetes incertae sedis</taxon>
        <taxon>Coniosporium</taxon>
    </lineage>
</organism>
<evidence type="ECO:0000313" key="2">
    <source>
        <dbReference type="Proteomes" id="UP001186974"/>
    </source>
</evidence>
<protein>
    <submittedName>
        <fullName evidence="1">Uncharacterized protein</fullName>
    </submittedName>
</protein>
<gene>
    <name evidence="1" type="ORF">LTS18_004373</name>
</gene>
<dbReference type="Proteomes" id="UP001186974">
    <property type="component" value="Unassembled WGS sequence"/>
</dbReference>
<dbReference type="EMBL" id="JAWDJW010001016">
    <property type="protein sequence ID" value="KAK3079631.1"/>
    <property type="molecule type" value="Genomic_DNA"/>
</dbReference>